<dbReference type="GO" id="GO:0003677">
    <property type="term" value="F:DNA binding"/>
    <property type="evidence" value="ECO:0007669"/>
    <property type="project" value="UniProtKB-UniRule"/>
</dbReference>
<dbReference type="Proteomes" id="UP000648187">
    <property type="component" value="Unassembled WGS sequence"/>
</dbReference>
<dbReference type="Pfam" id="PF05485">
    <property type="entry name" value="THAP"/>
    <property type="match status" value="1"/>
</dbReference>
<keyword evidence="8" id="KW-1185">Reference proteome</keyword>
<keyword evidence="2 5" id="KW-0863">Zinc-finger</keyword>
<evidence type="ECO:0000259" key="6">
    <source>
        <dbReference type="PROSITE" id="PS50950"/>
    </source>
</evidence>
<evidence type="ECO:0000256" key="5">
    <source>
        <dbReference type="PROSITE-ProRule" id="PRU00309"/>
    </source>
</evidence>
<dbReference type="SUPFAM" id="SSF57716">
    <property type="entry name" value="Glucocorticoid receptor-like (DNA-binding domain)"/>
    <property type="match status" value="1"/>
</dbReference>
<evidence type="ECO:0000256" key="3">
    <source>
        <dbReference type="ARBA" id="ARBA00022833"/>
    </source>
</evidence>
<evidence type="ECO:0000256" key="2">
    <source>
        <dbReference type="ARBA" id="ARBA00022771"/>
    </source>
</evidence>
<dbReference type="InterPro" id="IPR006612">
    <property type="entry name" value="THAP_Znf"/>
</dbReference>
<accession>A0A835GPY8</accession>
<dbReference type="AlphaFoldDB" id="A0A835GPY8"/>
<gene>
    <name evidence="7" type="ORF">HW555_003554</name>
</gene>
<evidence type="ECO:0000313" key="8">
    <source>
        <dbReference type="Proteomes" id="UP000648187"/>
    </source>
</evidence>
<dbReference type="Gene3D" id="6.20.210.20">
    <property type="entry name" value="THAP domain"/>
    <property type="match status" value="1"/>
</dbReference>
<evidence type="ECO:0000313" key="7">
    <source>
        <dbReference type="EMBL" id="KAF9420141.1"/>
    </source>
</evidence>
<dbReference type="InterPro" id="IPR026521">
    <property type="entry name" value="THAP2"/>
</dbReference>
<dbReference type="SMART" id="SM00692">
    <property type="entry name" value="DM3"/>
    <property type="match status" value="1"/>
</dbReference>
<evidence type="ECO:0000256" key="1">
    <source>
        <dbReference type="ARBA" id="ARBA00022723"/>
    </source>
</evidence>
<dbReference type="SMART" id="SM00980">
    <property type="entry name" value="THAP"/>
    <property type="match status" value="1"/>
</dbReference>
<comment type="caution">
    <text evidence="7">The sequence shown here is derived from an EMBL/GenBank/DDBJ whole genome shotgun (WGS) entry which is preliminary data.</text>
</comment>
<proteinExistence type="predicted"/>
<dbReference type="EMBL" id="JACKWZ010000035">
    <property type="protein sequence ID" value="KAF9420141.1"/>
    <property type="molecule type" value="Genomic_DNA"/>
</dbReference>
<dbReference type="PANTHER" id="PTHR47696:SF1">
    <property type="entry name" value="THAP DOMAIN-CONTAINING PROTEIN 2"/>
    <property type="match status" value="1"/>
</dbReference>
<dbReference type="GO" id="GO:0008270">
    <property type="term" value="F:zinc ion binding"/>
    <property type="evidence" value="ECO:0007669"/>
    <property type="project" value="UniProtKB-KW"/>
</dbReference>
<protein>
    <recommendedName>
        <fullName evidence="6">THAP-type domain-containing protein</fullName>
    </recommendedName>
</protein>
<keyword evidence="1" id="KW-0479">Metal-binding</keyword>
<evidence type="ECO:0000256" key="4">
    <source>
        <dbReference type="ARBA" id="ARBA00023125"/>
    </source>
</evidence>
<dbReference type="InterPro" id="IPR038441">
    <property type="entry name" value="THAP_Znf_sf"/>
</dbReference>
<keyword evidence="4 5" id="KW-0238">DNA-binding</keyword>
<sequence length="142" mass="16269">MKQVIKMVTCVVPGCLSTKNKKSRDCSFHQFPIDLVIREKWIRMLNRPNYTPSKYSTICSKHFDAQCYAVTDGKRRRLRMGSVPTIGMPVKLPRQTTTYLYRDIDPVPSTSASTSVQVASSIELTPRKRKMAKTICNLKKRL</sequence>
<feature type="non-terminal residue" evidence="7">
    <location>
        <position position="142"/>
    </location>
</feature>
<organism evidence="7 8">
    <name type="scientific">Spodoptera exigua</name>
    <name type="common">Beet armyworm</name>
    <name type="synonym">Noctua fulgens</name>
    <dbReference type="NCBI Taxonomy" id="7107"/>
    <lineage>
        <taxon>Eukaryota</taxon>
        <taxon>Metazoa</taxon>
        <taxon>Ecdysozoa</taxon>
        <taxon>Arthropoda</taxon>
        <taxon>Hexapoda</taxon>
        <taxon>Insecta</taxon>
        <taxon>Pterygota</taxon>
        <taxon>Neoptera</taxon>
        <taxon>Endopterygota</taxon>
        <taxon>Lepidoptera</taxon>
        <taxon>Glossata</taxon>
        <taxon>Ditrysia</taxon>
        <taxon>Noctuoidea</taxon>
        <taxon>Noctuidae</taxon>
        <taxon>Amphipyrinae</taxon>
        <taxon>Spodoptera</taxon>
    </lineage>
</organism>
<keyword evidence="3" id="KW-0862">Zinc</keyword>
<dbReference type="PROSITE" id="PS50950">
    <property type="entry name" value="ZF_THAP"/>
    <property type="match status" value="1"/>
</dbReference>
<dbReference type="PANTHER" id="PTHR47696">
    <property type="entry name" value="THAP DOMAIN-CONTAINING PROTEIN 2"/>
    <property type="match status" value="1"/>
</dbReference>
<reference evidence="7" key="1">
    <citation type="submission" date="2020-08" db="EMBL/GenBank/DDBJ databases">
        <title>Spodoptera exigua strain:BAW_Kor-Di-RS1 Genome sequencing and assembly.</title>
        <authorList>
            <person name="Kim J."/>
            <person name="Nam H.Y."/>
            <person name="Kwon M."/>
            <person name="Choi J.H."/>
            <person name="Cho S.R."/>
            <person name="Kim G.-H."/>
        </authorList>
    </citation>
    <scope>NUCLEOTIDE SEQUENCE</scope>
    <source>
        <strain evidence="7">BAW_Kor-Di-RS1</strain>
        <tissue evidence="7">Whole-body</tissue>
    </source>
</reference>
<name>A0A835GPY8_SPOEX</name>
<feature type="domain" description="THAP-type" evidence="6">
    <location>
        <begin position="5"/>
        <end position="87"/>
    </location>
</feature>